<dbReference type="Pfam" id="PF14528">
    <property type="entry name" value="LAGLIDADG_3"/>
    <property type="match status" value="3"/>
</dbReference>
<evidence type="ECO:0000256" key="15">
    <source>
        <dbReference type="SAM" id="MobiDB-lite"/>
    </source>
</evidence>
<keyword evidence="11" id="KW-0170">Cobalt</keyword>
<keyword evidence="8" id="KW-0068">Autocatalytic cleavage</keyword>
<dbReference type="Pfam" id="PF08471">
    <property type="entry name" value="Ribonuc_red_2_N"/>
    <property type="match status" value="1"/>
</dbReference>
<dbReference type="GO" id="GO:0004748">
    <property type="term" value="F:ribonucleoside-diphosphate reductase activity, thioredoxin disulfide as acceptor"/>
    <property type="evidence" value="ECO:0007669"/>
    <property type="project" value="UniProtKB-EC"/>
</dbReference>
<evidence type="ECO:0000256" key="13">
    <source>
        <dbReference type="ARBA" id="ARBA00033050"/>
    </source>
</evidence>
<name>A0A1C4V1S1_9ACTN</name>
<dbReference type="EMBL" id="FMCW01000006">
    <property type="protein sequence ID" value="SCE77893.1"/>
    <property type="molecule type" value="Genomic_DNA"/>
</dbReference>
<dbReference type="PROSITE" id="PS50819">
    <property type="entry name" value="INTEIN_ENDONUCLEASE"/>
    <property type="match status" value="3"/>
</dbReference>
<dbReference type="PROSITE" id="PS50818">
    <property type="entry name" value="INTEIN_C_TER"/>
    <property type="match status" value="3"/>
</dbReference>
<evidence type="ECO:0000256" key="2">
    <source>
        <dbReference type="ARBA" id="ARBA00007405"/>
    </source>
</evidence>
<dbReference type="InterPro" id="IPR006141">
    <property type="entry name" value="Intein_N"/>
</dbReference>
<evidence type="ECO:0000313" key="18">
    <source>
        <dbReference type="Proteomes" id="UP000199375"/>
    </source>
</evidence>
<evidence type="ECO:0000256" key="3">
    <source>
        <dbReference type="ARBA" id="ARBA00012274"/>
    </source>
</evidence>
<evidence type="ECO:0000256" key="8">
    <source>
        <dbReference type="ARBA" id="ARBA00022813"/>
    </source>
</evidence>
<dbReference type="InterPro" id="IPR003587">
    <property type="entry name" value="Hint_dom_N"/>
</dbReference>
<keyword evidence="10" id="KW-0560">Oxidoreductase</keyword>
<evidence type="ECO:0000256" key="14">
    <source>
        <dbReference type="ARBA" id="ARBA00047754"/>
    </source>
</evidence>
<dbReference type="GO" id="GO:0050897">
    <property type="term" value="F:cobalt ion binding"/>
    <property type="evidence" value="ECO:0007669"/>
    <property type="project" value="InterPro"/>
</dbReference>
<dbReference type="PROSITE" id="PS50817">
    <property type="entry name" value="INTEIN_N_TER"/>
    <property type="match status" value="3"/>
</dbReference>
<dbReference type="GO" id="GO:0031419">
    <property type="term" value="F:cobalamin binding"/>
    <property type="evidence" value="ECO:0007669"/>
    <property type="project" value="UniProtKB-KW"/>
</dbReference>
<keyword evidence="7" id="KW-0547">Nucleotide-binding</keyword>
<dbReference type="CDD" id="cd00081">
    <property type="entry name" value="Hint"/>
    <property type="match status" value="3"/>
</dbReference>
<evidence type="ECO:0000256" key="1">
    <source>
        <dbReference type="ARBA" id="ARBA00001922"/>
    </source>
</evidence>
<keyword evidence="5" id="KW-0846">Cobalamin</keyword>
<evidence type="ECO:0000256" key="7">
    <source>
        <dbReference type="ARBA" id="ARBA00022741"/>
    </source>
</evidence>
<dbReference type="SUPFAM" id="SSF51294">
    <property type="entry name" value="Hedgehog/intein (Hint) domain"/>
    <property type="match status" value="3"/>
</dbReference>
<dbReference type="Gene3D" id="3.20.70.20">
    <property type="match status" value="4"/>
</dbReference>
<dbReference type="EC" id="1.17.4.1" evidence="3"/>
<proteinExistence type="inferred from homology"/>
<evidence type="ECO:0000256" key="6">
    <source>
        <dbReference type="ARBA" id="ARBA00022634"/>
    </source>
</evidence>
<feature type="domain" description="DOD-type homing endonuclease" evidence="16">
    <location>
        <begin position="871"/>
        <end position="1018"/>
    </location>
</feature>
<sequence>MAGDGVTASRTRTKASTGLKVERVWTTEGVHPYDEVTWERRDVVMTNWRDGSINFEQRGVEFPESWSVNAANIVTTKYFRGAVGTPEREWSLRQLIDRVVSTYRAAGEEHGYFATPADAEVFAQELTWMLLHQVFSFNSPVWFNVGTPSPQQVSACLPYDSLVSTPGGLVPIGKLVEENAVGAKVYDGGGLTRIVAVKANGVREVIRLHTKAGYQLDVTPDHVVWKSTGDGTGQWVEAGTLAPGDKLEWHRTYAYGESEIDLREIREAALAGWLQSDGFVGQYDEGTNRSLTIEAMTVNDDELDWVAVTLDEVFGDAHRHERTVTTQSDELDCRRTRLYGEHLRPFVQKWDLLTRGVEMEVPRQLFTAPLPVVAAYLRSIFQAEGYVSAREHSTLVAVDMVSEKLIRGVQSLLLRFGIFSRVAHKPDPRSNRKDCWSVRIQNDGDRDLFATHIGFVGAEKMAKLEQSFAKAGRSAGGVKRLEIDRIEPLGAMEVYDIQTESGEFLAGNLRVHNCFILSVDDSMDSILDWYKEEGLIFKGGSGSGVNLSRIRSSRELLSSGGTASGPVSFMRGADASAGTIKSGGATRRAAKMVILDVDHPDIEEFVITKAREEDKIRALRDAGFDMDLGGNDIVSVQYQNANNSVRVSDEFMSAVENGGGFDLRGRLDGQTIETIDAKKLFRTIAQAAWECADPGLQYDDTINDWHTCPETGRITASNPCFTADTLVHTDKGLIRFDALIDRARQGETFGIYTHDATNPDAPADRIELTSPEALMITGTNEILRLEFSNGMVLRCTPNHRIWTTNRGYVEAAELTSSDRILPLNLPTPAVAASRAFAMRPGTAVRPGDVVTTKWQRESRLPEKWTEEFAHLLGWLTGDGCVRLGSEERGDNPVATWVYSAEEREAFLPRHQTLLTELLGFTPKPSEQPNGTVQLRAGRTAVVDFLVGLGVSAGKAADKRVPAAVLEAPVEIQAEFLKGLFDADGCAAETANDTRYVGLGSVSVELLRDVQRMLSCFGIGSRIYTSRTEGPSFSYTTVAGEDRSYTGGQLYDLRISGANIPTFAAAIGFAHPRKADRLADWLREKRFYRTDQTATLAKREFDGIETTYNLSEPRNHSYIANGVVVRNCSEYLHLDNSSCNLASLNLMKFLRADGGFEVEKFVRSVEFVITAMDISICFADFPTERIGETTRAYRQLGIGYANLGALLMASGLPYDSEQGRSVAAAITSLMTGTAYRRSAELAGIVGAYDGYARNAEPHKRVMRKHAAANDEIKPTGTVATAIVREATKQWTQGNKVGDKHGWRNSQAAVLAPTGTIGLMMDCDTTGVEPDLALVKFKKLVGGGSMQIVNQTVPRALRSLGYPEEQVEAIVEHIADHGHVVDAPGLKPEHYPVFDCAMGERSIAPMGHVRMMAAVQPFISGAISKCVVGETLVASGDGLVRMGSLYQGEAEDTFRTEFLKISSLDGDRKTDAFYYGGVRPVRTVTLRSGHSVTGTYPHRLLTAGDGGLVWKTLGELQPGDHVATQYGADLWSSVPASLRDVVTSRSYGNQRAVTLPQEMTEELAFLLGAYAAEGHTSRSNWTITITNSVDSVLERIQAAWQSVFGLTARIDRQPGKCPGVVLSSKSVVEFMTELGCGSRASDKRIPDAVLRSPRDMVLAFLRGLALDAYVTTATAPKWAICLDSPALLDDLQAVLTNLGVVHGRVSKFNSEYGKSYDEVYAAGYQGQLLVSMVPFLEPEKAAAAARYLAQSYGTGTADVVPGITGRELYDLLPAGRPGRGGVRGDRSSFAFLLDERTTHVTRRTVERVASLDGVVLPGWLRQVLDGNLHFSPVDSIVDAGEREVFDLSVPETHAFVANGIMNHNTVNMPEQATVEDVEKIYFEGWKLGLKALAIYRDNCKVGQPLSVAKPNKATASVEAPAEAEKAVEKVVEKVVEYRPVRKRLPKKRPSETVSFSVGGAEGYLTASSYPDDGLGEVFLKMSKQGSTLAGVMDAFSVAISIGLQYGVPLETYVSKFTNMRFEPAGMTDDPDVRMAASVMDYIFRRLALDFLPYERRAELGIFTAKERAAQLRAEAEAESATVSGADLTAMAASAPVESPETKAGPGQPATVGAVAQPAQELADVAAAKPAPSVGSSTELLEAVIGKAADAPLCFTCGTKMRPAGSCYVCEGCGSTSGCS</sequence>
<comment type="cofactor">
    <cofactor evidence="1">
        <name>adenosylcob(III)alamin</name>
        <dbReference type="ChEBI" id="CHEBI:18408"/>
    </cofactor>
</comment>
<dbReference type="GO" id="GO:0004519">
    <property type="term" value="F:endonuclease activity"/>
    <property type="evidence" value="ECO:0007669"/>
    <property type="project" value="InterPro"/>
</dbReference>
<dbReference type="GO" id="GO:0071897">
    <property type="term" value="P:DNA biosynthetic process"/>
    <property type="evidence" value="ECO:0007669"/>
    <property type="project" value="UniProtKB-KW"/>
</dbReference>
<dbReference type="Pfam" id="PF02867">
    <property type="entry name" value="Ribonuc_red_lgC"/>
    <property type="match status" value="1"/>
</dbReference>
<organism evidence="17 18">
    <name type="scientific">Micromonospora haikouensis</name>
    <dbReference type="NCBI Taxonomy" id="686309"/>
    <lineage>
        <taxon>Bacteria</taxon>
        <taxon>Bacillati</taxon>
        <taxon>Actinomycetota</taxon>
        <taxon>Actinomycetes</taxon>
        <taxon>Micromonosporales</taxon>
        <taxon>Micromonosporaceae</taxon>
        <taxon>Micromonospora</taxon>
    </lineage>
</organism>
<evidence type="ECO:0000256" key="4">
    <source>
        <dbReference type="ARBA" id="ARBA00014409"/>
    </source>
</evidence>
<feature type="domain" description="DOD-type homing endonuclease" evidence="16">
    <location>
        <begin position="270"/>
        <end position="418"/>
    </location>
</feature>
<comment type="catalytic activity">
    <reaction evidence="14">
        <text>a 2'-deoxyribonucleoside 5'-diphosphate + [thioredoxin]-disulfide + H2O = a ribonucleoside 5'-diphosphate + [thioredoxin]-dithiol</text>
        <dbReference type="Rhea" id="RHEA:23252"/>
        <dbReference type="Rhea" id="RHEA-COMP:10698"/>
        <dbReference type="Rhea" id="RHEA-COMP:10700"/>
        <dbReference type="ChEBI" id="CHEBI:15377"/>
        <dbReference type="ChEBI" id="CHEBI:29950"/>
        <dbReference type="ChEBI" id="CHEBI:50058"/>
        <dbReference type="ChEBI" id="CHEBI:57930"/>
        <dbReference type="ChEBI" id="CHEBI:73316"/>
        <dbReference type="EC" id="1.17.4.1"/>
    </reaction>
</comment>
<dbReference type="Gene3D" id="3.10.28.10">
    <property type="entry name" value="Homing endonucleases"/>
    <property type="match status" value="3"/>
</dbReference>
<dbReference type="SMART" id="SM00305">
    <property type="entry name" value="HintC"/>
    <property type="match status" value="3"/>
</dbReference>
<evidence type="ECO:0000256" key="10">
    <source>
        <dbReference type="ARBA" id="ARBA00023002"/>
    </source>
</evidence>
<gene>
    <name evidence="17" type="ORF">GA0070558_10692</name>
</gene>
<dbReference type="GO" id="GO:0016539">
    <property type="term" value="P:intein-mediated protein splicing"/>
    <property type="evidence" value="ECO:0007669"/>
    <property type="project" value="InterPro"/>
</dbReference>
<dbReference type="InterPro" id="IPR024434">
    <property type="entry name" value="TSCPD_dom"/>
</dbReference>
<dbReference type="InterPro" id="IPR000788">
    <property type="entry name" value="RNR_lg_C"/>
</dbReference>
<evidence type="ECO:0000256" key="9">
    <source>
        <dbReference type="ARBA" id="ARBA00023000"/>
    </source>
</evidence>
<dbReference type="Gene3D" id="2.170.16.10">
    <property type="entry name" value="Hedgehog/Intein (Hint) domain"/>
    <property type="match status" value="3"/>
</dbReference>
<comment type="function">
    <text evidence="12">Catalyzes the reduction of ribonucleotides to deoxyribonucleotides. May function to provide a pool of deoxyribonucleotide precursors for DNA repair during oxygen limitation and/or for immediate growth after restoration of oxygen.</text>
</comment>
<dbReference type="Proteomes" id="UP000199375">
    <property type="component" value="Unassembled WGS sequence"/>
</dbReference>
<feature type="region of interest" description="Disordered" evidence="15">
    <location>
        <begin position="2089"/>
        <end position="2108"/>
    </location>
</feature>
<dbReference type="Pfam" id="PF12637">
    <property type="entry name" value="TSCPD"/>
    <property type="match status" value="1"/>
</dbReference>
<accession>A0A1C4V1S1</accession>
<dbReference type="InterPro" id="IPR004042">
    <property type="entry name" value="Intein_endonuc_central"/>
</dbReference>
<dbReference type="PANTHER" id="PTHR43371:SF1">
    <property type="entry name" value="RIBONUCLEOSIDE-DIPHOSPHATE REDUCTASE"/>
    <property type="match status" value="1"/>
</dbReference>
<feature type="domain" description="DOD-type homing endonuclease" evidence="16">
    <location>
        <begin position="1564"/>
        <end position="1698"/>
    </location>
</feature>
<comment type="similarity">
    <text evidence="2">Belongs to the ribonucleoside diphosphate reductase class-2 family.</text>
</comment>
<dbReference type="SUPFAM" id="SSF51998">
    <property type="entry name" value="PFL-like glycyl radical enzymes"/>
    <property type="match status" value="2"/>
</dbReference>
<keyword evidence="6" id="KW-0237">DNA synthesis</keyword>
<dbReference type="NCBIfam" id="TIGR01443">
    <property type="entry name" value="intein_Cterm"/>
    <property type="match status" value="1"/>
</dbReference>
<dbReference type="PRINTS" id="PR00379">
    <property type="entry name" value="INTEIN"/>
</dbReference>
<evidence type="ECO:0000256" key="5">
    <source>
        <dbReference type="ARBA" id="ARBA00022628"/>
    </source>
</evidence>
<evidence type="ECO:0000259" key="16">
    <source>
        <dbReference type="PROSITE" id="PS50819"/>
    </source>
</evidence>
<dbReference type="InterPro" id="IPR027434">
    <property type="entry name" value="Homing_endonucl"/>
</dbReference>
<dbReference type="SUPFAM" id="SSF55608">
    <property type="entry name" value="Homing endonucleases"/>
    <property type="match status" value="2"/>
</dbReference>
<dbReference type="InterPro" id="IPR030934">
    <property type="entry name" value="Intein_C"/>
</dbReference>
<evidence type="ECO:0000256" key="12">
    <source>
        <dbReference type="ARBA" id="ARBA00025437"/>
    </source>
</evidence>
<evidence type="ECO:0000313" key="17">
    <source>
        <dbReference type="EMBL" id="SCE77893.1"/>
    </source>
</evidence>
<dbReference type="SMART" id="SM00306">
    <property type="entry name" value="HintN"/>
    <property type="match status" value="3"/>
</dbReference>
<dbReference type="InterPro" id="IPR013678">
    <property type="entry name" value="RNR_2_N"/>
</dbReference>
<evidence type="ECO:0000256" key="11">
    <source>
        <dbReference type="ARBA" id="ARBA00023285"/>
    </source>
</evidence>
<dbReference type="NCBIfam" id="TIGR01445">
    <property type="entry name" value="intein_Nterm"/>
    <property type="match status" value="1"/>
</dbReference>
<keyword evidence="9" id="KW-0651">Protein splicing</keyword>
<dbReference type="InterPro" id="IPR003586">
    <property type="entry name" value="Hint_dom_C"/>
</dbReference>
<dbReference type="Pfam" id="PF14890">
    <property type="entry name" value="Intein_splicing"/>
    <property type="match status" value="1"/>
</dbReference>
<dbReference type="GO" id="GO:0000166">
    <property type="term" value="F:nucleotide binding"/>
    <property type="evidence" value="ECO:0007669"/>
    <property type="project" value="UniProtKB-KW"/>
</dbReference>
<dbReference type="InterPro" id="IPR036844">
    <property type="entry name" value="Hint_dom_sf"/>
</dbReference>
<dbReference type="InterPro" id="IPR004860">
    <property type="entry name" value="LAGLIDADG_dom"/>
</dbReference>
<protein>
    <recommendedName>
        <fullName evidence="4">Vitamin B12-dependent ribonucleotide reductase</fullName>
        <ecNumber evidence="3">1.17.4.1</ecNumber>
    </recommendedName>
    <alternativeName>
        <fullName evidence="13">Ribonucleoside-diphosphate reductase NrdJ</fullName>
    </alternativeName>
</protein>
<dbReference type="InterPro" id="IPR050862">
    <property type="entry name" value="RdRp_reductase_class-2"/>
</dbReference>
<dbReference type="InterPro" id="IPR006142">
    <property type="entry name" value="INTEIN"/>
</dbReference>
<reference evidence="17 18" key="1">
    <citation type="submission" date="2016-06" db="EMBL/GenBank/DDBJ databases">
        <authorList>
            <person name="Kjaerup R.B."/>
            <person name="Dalgaard T.S."/>
            <person name="Juul-Madsen H.R."/>
        </authorList>
    </citation>
    <scope>NUCLEOTIDE SEQUENCE [LARGE SCALE GENOMIC DNA]</scope>
    <source>
        <strain evidence="17 18">DSM 45626</strain>
    </source>
</reference>
<dbReference type="PANTHER" id="PTHR43371">
    <property type="entry name" value="VITAMIN B12-DEPENDENT RIBONUCLEOTIDE REDUCTASE"/>
    <property type="match status" value="1"/>
</dbReference>